<evidence type="ECO:0000256" key="1">
    <source>
        <dbReference type="ARBA" id="ARBA00004418"/>
    </source>
</evidence>
<dbReference type="FunFam" id="3.40.190.10:FF:000050">
    <property type="entry name" value="Sulfonate ABC transporter substrate-binding protein"/>
    <property type="match status" value="1"/>
</dbReference>
<accession>A0A4R2GQY1</accession>
<comment type="subcellular location">
    <subcellularLocation>
        <location evidence="1">Periplasm</location>
    </subcellularLocation>
</comment>
<dbReference type="PANTHER" id="PTHR30024">
    <property type="entry name" value="ALIPHATIC SULFONATES-BINDING PROTEIN-RELATED"/>
    <property type="match status" value="1"/>
</dbReference>
<dbReference type="InterPro" id="IPR010067">
    <property type="entry name" value="ABC_SsuA_sub-bd"/>
</dbReference>
<comment type="function">
    <text evidence="5">Part of a binding-protein-dependent transport system for aliphatic sulfonates. Putative binding protein.</text>
</comment>
<dbReference type="GO" id="GO:0042597">
    <property type="term" value="C:periplasmic space"/>
    <property type="evidence" value="ECO:0007669"/>
    <property type="project" value="UniProtKB-SubCell"/>
</dbReference>
<evidence type="ECO:0000313" key="9">
    <source>
        <dbReference type="EMBL" id="TCO12027.1"/>
    </source>
</evidence>
<reference evidence="9 10" key="1">
    <citation type="submission" date="2019-03" db="EMBL/GenBank/DDBJ databases">
        <title>Genomic Encyclopedia of Type Strains, Phase IV (KMG-IV): sequencing the most valuable type-strain genomes for metagenomic binning, comparative biology and taxonomic classification.</title>
        <authorList>
            <person name="Goeker M."/>
        </authorList>
    </citation>
    <scope>NUCLEOTIDE SEQUENCE [LARGE SCALE GENOMIC DNA]</scope>
    <source>
        <strain evidence="9 10">DSM 22958</strain>
    </source>
</reference>
<dbReference type="NCBIfam" id="TIGR01728">
    <property type="entry name" value="SsuA_fam"/>
    <property type="match status" value="1"/>
</dbReference>
<feature type="domain" description="Solute-binding protein family 3/N-terminal" evidence="8">
    <location>
        <begin position="32"/>
        <end position="247"/>
    </location>
</feature>
<gene>
    <name evidence="9" type="ORF">EV666_11065</name>
</gene>
<evidence type="ECO:0000313" key="10">
    <source>
        <dbReference type="Proteomes" id="UP000294881"/>
    </source>
</evidence>
<feature type="chain" id="PRO_5021018898" description="Putative aliphatic sulfonates-binding protein" evidence="7">
    <location>
        <begin position="26"/>
        <end position="321"/>
    </location>
</feature>
<feature type="signal peptide" evidence="7">
    <location>
        <begin position="1"/>
        <end position="25"/>
    </location>
</feature>
<organism evidence="9 10">
    <name type="scientific">Camelimonas lactis</name>
    <dbReference type="NCBI Taxonomy" id="659006"/>
    <lineage>
        <taxon>Bacteria</taxon>
        <taxon>Pseudomonadati</taxon>
        <taxon>Pseudomonadota</taxon>
        <taxon>Alphaproteobacteria</taxon>
        <taxon>Hyphomicrobiales</taxon>
        <taxon>Chelatococcaceae</taxon>
        <taxon>Camelimonas</taxon>
    </lineage>
</organism>
<dbReference type="GO" id="GO:0042626">
    <property type="term" value="F:ATPase-coupled transmembrane transporter activity"/>
    <property type="evidence" value="ECO:0007669"/>
    <property type="project" value="InterPro"/>
</dbReference>
<comment type="caution">
    <text evidence="9">The sequence shown here is derived from an EMBL/GenBank/DDBJ whole genome shotgun (WGS) entry which is preliminary data.</text>
</comment>
<keyword evidence="4 7" id="KW-0732">Signal</keyword>
<comment type="similarity">
    <text evidence="2">Belongs to the bacterial solute-binding protein SsuA/TauA family.</text>
</comment>
<dbReference type="InterPro" id="IPR001638">
    <property type="entry name" value="Solute-binding_3/MltF_N"/>
</dbReference>
<dbReference type="Proteomes" id="UP000294881">
    <property type="component" value="Unassembled WGS sequence"/>
</dbReference>
<dbReference type="AlphaFoldDB" id="A0A4R2GQY1"/>
<sequence length="321" mass="34128">MLNKRRFLAAVLGATALVASGPVFAAEKAADEVRIGFQKASVSIVARQSGAIEKRLKALGVQNVKWVEFQFGPPLLEALGAGAIDFGAVGDTPPVFAQAAGAKVVYAAVSPASKHAILVKNDSPIKSVADLRGKRVGIPKGSSAHNLTVQALAANGLKFSDIQPVYLSPSDGVAAFARGSIDAFAVWDPFFALVELKQGGRPLTGLEKLPPTNAFYLANREFAEKHPQQLQAALEEIGKITDWAGANRQAVAEASQKATGIDAEGNRRAIDRAEYSLRPLTEVEVKQQQKVADAFFELGLIPRQITISDAVWTPPQQKAGR</sequence>
<dbReference type="InterPro" id="IPR015168">
    <property type="entry name" value="SsuA/THI5"/>
</dbReference>
<dbReference type="Pfam" id="PF09084">
    <property type="entry name" value="NMT1"/>
    <property type="match status" value="1"/>
</dbReference>
<evidence type="ECO:0000256" key="7">
    <source>
        <dbReference type="SAM" id="SignalP"/>
    </source>
</evidence>
<dbReference type="OrthoDB" id="7374754at2"/>
<evidence type="ECO:0000256" key="2">
    <source>
        <dbReference type="ARBA" id="ARBA00010742"/>
    </source>
</evidence>
<proteinExistence type="inferred from homology"/>
<keyword evidence="3" id="KW-0813">Transport</keyword>
<keyword evidence="10" id="KW-1185">Reference proteome</keyword>
<dbReference type="SUPFAM" id="SSF53850">
    <property type="entry name" value="Periplasmic binding protein-like II"/>
    <property type="match status" value="1"/>
</dbReference>
<dbReference type="Gene3D" id="3.40.190.10">
    <property type="entry name" value="Periplasmic binding protein-like II"/>
    <property type="match status" value="2"/>
</dbReference>
<dbReference type="PANTHER" id="PTHR30024:SF42">
    <property type="entry name" value="ALIPHATIC SULFONATES-BINDING PROTEIN-RELATED"/>
    <property type="match status" value="1"/>
</dbReference>
<evidence type="ECO:0000256" key="3">
    <source>
        <dbReference type="ARBA" id="ARBA00022448"/>
    </source>
</evidence>
<dbReference type="RefSeq" id="WP_132008057.1">
    <property type="nucleotide sequence ID" value="NZ_JBHUNN010000002.1"/>
</dbReference>
<protein>
    <recommendedName>
        <fullName evidence="6">Putative aliphatic sulfonates-binding protein</fullName>
    </recommendedName>
</protein>
<dbReference type="GO" id="GO:0016020">
    <property type="term" value="C:membrane"/>
    <property type="evidence" value="ECO:0007669"/>
    <property type="project" value="InterPro"/>
</dbReference>
<evidence type="ECO:0000259" key="8">
    <source>
        <dbReference type="SMART" id="SM00062"/>
    </source>
</evidence>
<dbReference type="EMBL" id="SLWL01000010">
    <property type="protein sequence ID" value="TCO12027.1"/>
    <property type="molecule type" value="Genomic_DNA"/>
</dbReference>
<dbReference type="SMART" id="SM00062">
    <property type="entry name" value="PBPb"/>
    <property type="match status" value="1"/>
</dbReference>
<evidence type="ECO:0000256" key="5">
    <source>
        <dbReference type="ARBA" id="ARBA00055538"/>
    </source>
</evidence>
<name>A0A4R2GQY1_9HYPH</name>
<evidence type="ECO:0000256" key="4">
    <source>
        <dbReference type="ARBA" id="ARBA00022729"/>
    </source>
</evidence>
<evidence type="ECO:0000256" key="6">
    <source>
        <dbReference type="ARBA" id="ARBA00070228"/>
    </source>
</evidence>